<dbReference type="SUPFAM" id="SSF48208">
    <property type="entry name" value="Six-hairpin glycosidases"/>
    <property type="match status" value="1"/>
</dbReference>
<sequence>MSLQATTISNLRVEYRIKPMGIDAERPRFSWNMTATGVGQKQTAYQLLVALSPDSLTPQAADCWDSGKVPSGISVAVPYAGKVLLPSTKYYWKVLVWDREENLIESEASFFETGLFSEDSMDNWSGAKWIAMEGKKDKKASAVMFRSEVKLSKKVKKARLYVTALGAYTFFVNGNKSGYLREDGTVAEELLTPGWMNYDKTLHYFTYDVTKHLAIGENVLAAQIGNGWYNSRIGEGSTYYKESGNDLGLLVKLEVTYEDNSTENIISDTNGQWKATDQGPIRENDIYDGEVYNATMEPDGWLEKQFDDAAWFTVKEHSYRASFPSAKLQAYPAKPAQILEELEQHPESIIVYQGVLPDYEGKYGRGKIKVVKEYQPSDLSSGFTLKNGETAIIDLGQNMVGVPNYAVKGEAGTQIQIRFGEITNDDSKGADGPEGSVYFENLRTAKQTSLYTLKGDEKGEMHQDSMTFYGFRFAEIKVLTSDSSVQVLQFTGKVASSSIDETGRLLTSSKAVNQLYQNVIWGHRGNYFWVPTDCPQRDERLGWTGDTQVFANTALYNAESVLFLEIYMDTLVDSQELYGFDQASFTSVAPGGKWANLNSFARTGKGPKGQAGWAEVGIIIPWTLWQMTGDDSSITKHYASMVRYMDWLYSLSGESYRGAAGIGDWLAFQGSGNQIVSDIYYAYAADLMSSMAKHIGKVDDAKKYNELFQNIKTSFNKHYVANDNQNNLVIKSSLTENPEDIFEEGIDVYKATKEDNSQFALLWILKLGLYETEDQKTKLMKLLKDNIKNDVAYKAEHPDSTRVNYAENTLSVGFLGVHVIAPVLSDIGSSDLAYALLLQDQMPSWLYSVKNGATTIWERWNSYSKEDGFGYVGMNSFNHYAYGAIAEWMYKYMAGISYDPEKPGFKHILLQPTFDEQKRITVVQAEYNSVYGVIKSGWRIDGDSIYYKVTIPANTTATLYLQTGKDTGKDVAEINAGVSYIGKQEGKTVYEMDSGSYEFKVKL</sequence>
<dbReference type="Gene3D" id="2.60.40.10">
    <property type="entry name" value="Immunoglobulins"/>
    <property type="match status" value="1"/>
</dbReference>
<evidence type="ECO:0000259" key="6">
    <source>
        <dbReference type="Pfam" id="PF17389"/>
    </source>
</evidence>
<evidence type="ECO:0000256" key="2">
    <source>
        <dbReference type="ARBA" id="ARBA00012652"/>
    </source>
</evidence>
<dbReference type="InterPro" id="IPR016007">
    <property type="entry name" value="Alpha_rhamnosid"/>
</dbReference>
<evidence type="ECO:0000259" key="4">
    <source>
        <dbReference type="Pfam" id="PF05592"/>
    </source>
</evidence>
<dbReference type="PANTHER" id="PTHR33307:SF6">
    <property type="entry name" value="ALPHA-RHAMNOSIDASE (EUROFUNG)-RELATED"/>
    <property type="match status" value="1"/>
</dbReference>
<dbReference type="InterPro" id="IPR013783">
    <property type="entry name" value="Ig-like_fold"/>
</dbReference>
<organism evidence="8 9">
    <name type="scientific">Terribacillus saccharophilus</name>
    <dbReference type="NCBI Taxonomy" id="361277"/>
    <lineage>
        <taxon>Bacteria</taxon>
        <taxon>Bacillati</taxon>
        <taxon>Bacillota</taxon>
        <taxon>Bacilli</taxon>
        <taxon>Bacillales</taxon>
        <taxon>Bacillaceae</taxon>
        <taxon>Terribacillus</taxon>
    </lineage>
</organism>
<dbReference type="RefSeq" id="WP_095260667.1">
    <property type="nucleotide sequence ID" value="NZ_NPBV01000003.1"/>
</dbReference>
<dbReference type="InterPro" id="IPR008928">
    <property type="entry name" value="6-hairpin_glycosidase_sf"/>
</dbReference>
<evidence type="ECO:0000256" key="1">
    <source>
        <dbReference type="ARBA" id="ARBA00001445"/>
    </source>
</evidence>
<feature type="domain" description="Alpha-L-rhamnosidase six-hairpin glycosidase" evidence="6">
    <location>
        <begin position="500"/>
        <end position="892"/>
    </location>
</feature>
<dbReference type="EC" id="3.2.1.40" evidence="2"/>
<gene>
    <name evidence="8" type="ORF">CHH64_05755</name>
</gene>
<feature type="domain" description="Alpha-L-rhamnosidase concanavalin-like" evidence="4">
    <location>
        <begin position="387"/>
        <end position="491"/>
    </location>
</feature>
<evidence type="ECO:0000259" key="5">
    <source>
        <dbReference type="Pfam" id="PF08531"/>
    </source>
</evidence>
<evidence type="ECO:0000259" key="7">
    <source>
        <dbReference type="Pfam" id="PF17390"/>
    </source>
</evidence>
<evidence type="ECO:0000313" key="8">
    <source>
        <dbReference type="EMBL" id="PAD22147.1"/>
    </source>
</evidence>
<dbReference type="Proteomes" id="UP000216013">
    <property type="component" value="Unassembled WGS sequence"/>
</dbReference>
<dbReference type="Gene3D" id="2.60.420.10">
    <property type="entry name" value="Maltose phosphorylase, domain 3"/>
    <property type="match status" value="1"/>
</dbReference>
<protein>
    <recommendedName>
        <fullName evidence="2">alpha-L-rhamnosidase</fullName>
        <ecNumber evidence="2">3.2.1.40</ecNumber>
    </recommendedName>
</protein>
<dbReference type="InterPro" id="IPR035396">
    <property type="entry name" value="Bac_rhamnosid6H"/>
</dbReference>
<comment type="catalytic activity">
    <reaction evidence="1">
        <text>Hydrolysis of terminal non-reducing alpha-L-rhamnose residues in alpha-L-rhamnosides.</text>
        <dbReference type="EC" id="3.2.1.40"/>
    </reaction>
</comment>
<dbReference type="InterPro" id="IPR035398">
    <property type="entry name" value="Bac_rhamnosid_C"/>
</dbReference>
<dbReference type="Pfam" id="PF08531">
    <property type="entry name" value="Bac_rhamnosid_N"/>
    <property type="match status" value="1"/>
</dbReference>
<dbReference type="PIRSF" id="PIRSF010631">
    <property type="entry name" value="A-rhamnsds"/>
    <property type="match status" value="1"/>
</dbReference>
<dbReference type="Gene3D" id="2.60.120.260">
    <property type="entry name" value="Galactose-binding domain-like"/>
    <property type="match status" value="2"/>
</dbReference>
<dbReference type="InterPro" id="IPR013737">
    <property type="entry name" value="Bac_rhamnosid_N"/>
</dbReference>
<dbReference type="Pfam" id="PF05592">
    <property type="entry name" value="Bac_rhamnosid"/>
    <property type="match status" value="1"/>
</dbReference>
<dbReference type="Gene3D" id="1.50.10.10">
    <property type="match status" value="1"/>
</dbReference>
<comment type="caution">
    <text evidence="8">The sequence shown here is derived from an EMBL/GenBank/DDBJ whole genome shotgun (WGS) entry which is preliminary data.</text>
</comment>
<dbReference type="GO" id="GO:0005975">
    <property type="term" value="P:carbohydrate metabolic process"/>
    <property type="evidence" value="ECO:0007669"/>
    <property type="project" value="InterPro"/>
</dbReference>
<evidence type="ECO:0000313" key="9">
    <source>
        <dbReference type="Proteomes" id="UP000216013"/>
    </source>
</evidence>
<dbReference type="Pfam" id="PF17390">
    <property type="entry name" value="Bac_rhamnosid_C"/>
    <property type="match status" value="1"/>
</dbReference>
<dbReference type="Pfam" id="PF25788">
    <property type="entry name" value="Ig_Rha78A_N"/>
    <property type="match status" value="1"/>
</dbReference>
<dbReference type="GO" id="GO:0030596">
    <property type="term" value="F:alpha-L-rhamnosidase activity"/>
    <property type="evidence" value="ECO:0007669"/>
    <property type="project" value="UniProtKB-EC"/>
</dbReference>
<feature type="domain" description="Alpha-L-rhamnosidase C-terminal" evidence="7">
    <location>
        <begin position="895"/>
        <end position="968"/>
    </location>
</feature>
<dbReference type="InterPro" id="IPR012341">
    <property type="entry name" value="6hp_glycosidase-like_sf"/>
</dbReference>
<reference evidence="8 9" key="1">
    <citation type="submission" date="2017-07" db="EMBL/GenBank/DDBJ databases">
        <title>Isolation and whole genome analysis of endospore-forming bacteria from heroin.</title>
        <authorList>
            <person name="Kalinowski J."/>
            <person name="Ahrens B."/>
            <person name="Al-Dilaimi A."/>
            <person name="Winkler A."/>
            <person name="Wibberg D."/>
            <person name="Schleenbecker U."/>
            <person name="Ruckert C."/>
            <person name="Wolfel R."/>
            <person name="Grass G."/>
        </authorList>
    </citation>
    <scope>NUCLEOTIDE SEQUENCE [LARGE SCALE GENOMIC DNA]</scope>
    <source>
        <strain evidence="8 9">7528</strain>
    </source>
</reference>
<evidence type="ECO:0000256" key="3">
    <source>
        <dbReference type="ARBA" id="ARBA00022801"/>
    </source>
</evidence>
<proteinExistence type="predicted"/>
<keyword evidence="3" id="KW-0378">Hydrolase</keyword>
<dbReference type="AlphaFoldDB" id="A0A268ADF7"/>
<accession>A0A268ADF7</accession>
<name>A0A268ADF7_9BACI</name>
<dbReference type="PANTHER" id="PTHR33307">
    <property type="entry name" value="ALPHA-RHAMNOSIDASE (EUROFUNG)"/>
    <property type="match status" value="1"/>
</dbReference>
<dbReference type="EMBL" id="NPBV01000003">
    <property type="protein sequence ID" value="PAD22147.1"/>
    <property type="molecule type" value="Genomic_DNA"/>
</dbReference>
<dbReference type="InterPro" id="IPR008902">
    <property type="entry name" value="Rhamnosid_concanavalin"/>
</dbReference>
<feature type="domain" description="Bacterial alpha-L-rhamnosidase N-terminal" evidence="5">
    <location>
        <begin position="153"/>
        <end position="338"/>
    </location>
</feature>
<dbReference type="Pfam" id="PF17389">
    <property type="entry name" value="Bac_rhamnosid6H"/>
    <property type="match status" value="1"/>
</dbReference>